<gene>
    <name evidence="1" type="ORF">CXR34_08230</name>
</gene>
<dbReference type="EMBL" id="CP025299">
    <property type="protein sequence ID" value="AUG29452.1"/>
    <property type="molecule type" value="Genomic_DNA"/>
</dbReference>
<dbReference type="AlphaFoldDB" id="A0A2K9D9A2"/>
<organism evidence="1 2">
    <name type="scientific">Microbacterium hominis</name>
    <dbReference type="NCBI Taxonomy" id="162426"/>
    <lineage>
        <taxon>Bacteria</taxon>
        <taxon>Bacillati</taxon>
        <taxon>Actinomycetota</taxon>
        <taxon>Actinomycetes</taxon>
        <taxon>Micrococcales</taxon>
        <taxon>Microbacteriaceae</taxon>
        <taxon>Microbacterium</taxon>
    </lineage>
</organism>
<name>A0A2K9D9A2_9MICO</name>
<proteinExistence type="predicted"/>
<accession>A0A2K9D9A2</accession>
<dbReference type="Proteomes" id="UP000233276">
    <property type="component" value="Chromosome"/>
</dbReference>
<sequence length="232" mass="25425">MDVPSQPFEHGLGRLIDSLRSAENVLVVSGVRTGSEVASRYVNLVPSEVGVLSHEEIEQCLLRRRHKSSSEFRVLADEVQAFHVAGDEADAAAGFQSDRRIAGGRDGHRCFPDRARDGSPMTCCADAGESNVVHTVAGGGDGEGGRFECGTPTMRIPTSGWRDVYAVRQLPQRSPIDEPLDGSPSIRLVIIFHVPKAQRTQGRSLELPQYTSVVDHCPSFTYREYTTTVDFR</sequence>
<protein>
    <submittedName>
        <fullName evidence="1">Uncharacterized protein</fullName>
    </submittedName>
</protein>
<evidence type="ECO:0000313" key="2">
    <source>
        <dbReference type="Proteomes" id="UP000233276"/>
    </source>
</evidence>
<evidence type="ECO:0000313" key="1">
    <source>
        <dbReference type="EMBL" id="AUG29452.1"/>
    </source>
</evidence>
<dbReference type="KEGG" id="mhos:CXR34_08230"/>
<reference evidence="1 2" key="1">
    <citation type="submission" date="2017-12" db="EMBL/GenBank/DDBJ databases">
        <title>Isolation and characterization of estrogens degradatiion strain Microbacterium hominis SJTG1.</title>
        <authorList>
            <person name="Xiong W."/>
            <person name="Yin C."/>
            <person name="Zheng D."/>
            <person name="Liang R."/>
        </authorList>
    </citation>
    <scope>NUCLEOTIDE SEQUENCE [LARGE SCALE GENOMIC DNA]</scope>
    <source>
        <strain evidence="1 2">SJTG1</strain>
    </source>
</reference>